<evidence type="ECO:0000313" key="4">
    <source>
        <dbReference type="EMBL" id="GAA0435212.1"/>
    </source>
</evidence>
<dbReference type="EMBL" id="BAAABX010000081">
    <property type="protein sequence ID" value="GAA0435212.1"/>
    <property type="molecule type" value="Genomic_DNA"/>
</dbReference>
<feature type="compositionally biased region" description="Low complexity" evidence="1">
    <location>
        <begin position="368"/>
        <end position="387"/>
    </location>
</feature>
<dbReference type="Pfam" id="PF04213">
    <property type="entry name" value="HtaA"/>
    <property type="match status" value="2"/>
</dbReference>
<keyword evidence="2" id="KW-0472">Membrane</keyword>
<feature type="domain" description="Htaa" evidence="3">
    <location>
        <begin position="4"/>
        <end position="169"/>
    </location>
</feature>
<gene>
    <name evidence="4" type="ORF">GCM10010357_65870</name>
</gene>
<reference evidence="4 5" key="1">
    <citation type="journal article" date="2019" name="Int. J. Syst. Evol. Microbiol.">
        <title>The Global Catalogue of Microorganisms (GCM) 10K type strain sequencing project: providing services to taxonomists for standard genome sequencing and annotation.</title>
        <authorList>
            <consortium name="The Broad Institute Genomics Platform"/>
            <consortium name="The Broad Institute Genome Sequencing Center for Infectious Disease"/>
            <person name="Wu L."/>
            <person name="Ma J."/>
        </authorList>
    </citation>
    <scope>NUCLEOTIDE SEQUENCE [LARGE SCALE GENOMIC DNA]</scope>
    <source>
        <strain evidence="4 5">JCM 4788</strain>
    </source>
</reference>
<organism evidence="4 5">
    <name type="scientific">Streptomyces luteireticuli</name>
    <dbReference type="NCBI Taxonomy" id="173858"/>
    <lineage>
        <taxon>Bacteria</taxon>
        <taxon>Bacillati</taxon>
        <taxon>Actinomycetota</taxon>
        <taxon>Actinomycetes</taxon>
        <taxon>Kitasatosporales</taxon>
        <taxon>Streptomycetaceae</taxon>
        <taxon>Streptomyces</taxon>
    </lineage>
</organism>
<keyword evidence="2" id="KW-0812">Transmembrane</keyword>
<accession>A0ABN0Z5Y3</accession>
<proteinExistence type="predicted"/>
<evidence type="ECO:0000256" key="2">
    <source>
        <dbReference type="SAM" id="Phobius"/>
    </source>
</evidence>
<comment type="caution">
    <text evidence="4">The sequence shown here is derived from an EMBL/GenBank/DDBJ whole genome shotgun (WGS) entry which is preliminary data.</text>
</comment>
<feature type="region of interest" description="Disordered" evidence="1">
    <location>
        <begin position="176"/>
        <end position="195"/>
    </location>
</feature>
<name>A0ABN0Z5Y3_9ACTN</name>
<evidence type="ECO:0000259" key="3">
    <source>
        <dbReference type="Pfam" id="PF04213"/>
    </source>
</evidence>
<dbReference type="Proteomes" id="UP001500879">
    <property type="component" value="Unassembled WGS sequence"/>
</dbReference>
<evidence type="ECO:0000313" key="5">
    <source>
        <dbReference type="Proteomes" id="UP001500879"/>
    </source>
</evidence>
<dbReference type="InterPro" id="IPR007331">
    <property type="entry name" value="Htaa"/>
</dbReference>
<feature type="transmembrane region" description="Helical" evidence="2">
    <location>
        <begin position="389"/>
        <end position="408"/>
    </location>
</feature>
<keyword evidence="2" id="KW-1133">Transmembrane helix</keyword>
<keyword evidence="5" id="KW-1185">Reference proteome</keyword>
<feature type="region of interest" description="Disordered" evidence="1">
    <location>
        <begin position="360"/>
        <end position="387"/>
    </location>
</feature>
<feature type="domain" description="Htaa" evidence="3">
    <location>
        <begin position="199"/>
        <end position="348"/>
    </location>
</feature>
<protein>
    <submittedName>
        <fullName evidence="4">HtaA domain-containing protein</fullName>
    </submittedName>
</protein>
<evidence type="ECO:0000256" key="1">
    <source>
        <dbReference type="SAM" id="MobiDB-lite"/>
    </source>
</evidence>
<sequence>MSGGRLDWAVKSSFQSYVTGPIAQGSWELRGGAATVGSNQFRFHSAKGTYEPDTGAFEAGFSGGVHFTGHRKPDGSSQLDLTIANPAVRIKGANGTLLADMTSKAKGTGKVTARERVPLAALDLTGVDLRGGGTAVNLTGVPAKLTTEGAEAFAGYYTAGTQLDPVNLSADIVTGTARHESKAPTPSGEPRKQGEFTGAAVDWGVRRTFREYVTGSIAHGSWKVTDGAREGGALFRFADGKGRYEDGGAVLDASFAGTLRFTGKDLDLALSGVEVEVKDHKGTLSADVDRAGSAREKAVPLVTFDASGLRQKDGLASVAEAPARLTAQGAKAFGGLYPEGAAMDPVSLAVPLAAGAALPPLPDVGHGPSSEPSSSSSSSEDSGVSPTTVVAAVTGGAVLLALAGYAVVRLRRKRST</sequence>